<evidence type="ECO:0000313" key="3">
    <source>
        <dbReference type="EMBL" id="KTC97413.1"/>
    </source>
</evidence>
<evidence type="ECO:0000259" key="2">
    <source>
        <dbReference type="Pfam" id="PF11127"/>
    </source>
</evidence>
<dbReference type="PATRIC" id="fig|45065.4.peg.1884"/>
<protein>
    <recommendedName>
        <fullName evidence="2">Inner membrane protein YgaP-like transmembrane domain-containing protein</fullName>
    </recommendedName>
</protein>
<dbReference type="EMBL" id="LNYC01000070">
    <property type="protein sequence ID" value="KTC97413.1"/>
    <property type="molecule type" value="Genomic_DNA"/>
</dbReference>
<sequence length="70" mass="7533">MAITCNIDKSERTNRMVIGALMIIAALLGAGWRFLLILGIVMVVEGAIGWCSIPIIMAKLREKMGGGSKE</sequence>
<feature type="transmembrane region" description="Helical" evidence="1">
    <location>
        <begin position="40"/>
        <end position="60"/>
    </location>
</feature>
<dbReference type="RefSeq" id="WP_035902587.1">
    <property type="nucleotide sequence ID" value="NZ_CAAAHN010000017.1"/>
</dbReference>
<keyword evidence="1" id="KW-0472">Membrane</keyword>
<name>A0A0W0TQ51_9GAMM</name>
<dbReference type="AlphaFoldDB" id="A0A0W0TQ51"/>
<dbReference type="Pfam" id="PF11127">
    <property type="entry name" value="YgaP-like_TM"/>
    <property type="match status" value="1"/>
</dbReference>
<keyword evidence="1" id="KW-0812">Transmembrane</keyword>
<keyword evidence="4" id="KW-1185">Reference proteome</keyword>
<accession>A0A0W0TQ51</accession>
<keyword evidence="1" id="KW-1133">Transmembrane helix</keyword>
<comment type="caution">
    <text evidence="3">The sequence shown here is derived from an EMBL/GenBank/DDBJ whole genome shotgun (WGS) entry which is preliminary data.</text>
</comment>
<feature type="domain" description="Inner membrane protein YgaP-like transmembrane" evidence="2">
    <location>
        <begin position="4"/>
        <end position="57"/>
    </location>
</feature>
<evidence type="ECO:0000256" key="1">
    <source>
        <dbReference type="SAM" id="Phobius"/>
    </source>
</evidence>
<dbReference type="InterPro" id="IPR021309">
    <property type="entry name" value="YgaP-like_TM"/>
</dbReference>
<evidence type="ECO:0000313" key="4">
    <source>
        <dbReference type="Proteomes" id="UP000054785"/>
    </source>
</evidence>
<feature type="transmembrane region" description="Helical" evidence="1">
    <location>
        <begin position="16"/>
        <end position="34"/>
    </location>
</feature>
<organism evidence="3 4">
    <name type="scientific">Legionella geestiana</name>
    <dbReference type="NCBI Taxonomy" id="45065"/>
    <lineage>
        <taxon>Bacteria</taxon>
        <taxon>Pseudomonadati</taxon>
        <taxon>Pseudomonadota</taxon>
        <taxon>Gammaproteobacteria</taxon>
        <taxon>Legionellales</taxon>
        <taxon>Legionellaceae</taxon>
        <taxon>Legionella</taxon>
    </lineage>
</organism>
<proteinExistence type="predicted"/>
<reference evidence="3 4" key="1">
    <citation type="submission" date="2015-11" db="EMBL/GenBank/DDBJ databases">
        <title>Genomic analysis of 38 Legionella species identifies large and diverse effector repertoires.</title>
        <authorList>
            <person name="Burstein D."/>
            <person name="Amaro F."/>
            <person name="Zusman T."/>
            <person name="Lifshitz Z."/>
            <person name="Cohen O."/>
            <person name="Gilbert J.A."/>
            <person name="Pupko T."/>
            <person name="Shuman H.A."/>
            <person name="Segal G."/>
        </authorList>
    </citation>
    <scope>NUCLEOTIDE SEQUENCE [LARGE SCALE GENOMIC DNA]</scope>
    <source>
        <strain evidence="3 4">ATCC 49504</strain>
    </source>
</reference>
<gene>
    <name evidence="3" type="ORF">Lgee_1734</name>
</gene>
<dbReference type="Proteomes" id="UP000054785">
    <property type="component" value="Unassembled WGS sequence"/>
</dbReference>